<evidence type="ECO:0000256" key="1">
    <source>
        <dbReference type="ARBA" id="ARBA00007401"/>
    </source>
</evidence>
<dbReference type="Pfam" id="PF00703">
    <property type="entry name" value="Glyco_hydro_2"/>
    <property type="match status" value="1"/>
</dbReference>
<feature type="domain" description="Glycoside hydrolase family 2 immunoglobulin-like beta-sandwich" evidence="3">
    <location>
        <begin position="14"/>
        <end position="77"/>
    </location>
</feature>
<accession>A0ABT8IK32</accession>
<gene>
    <name evidence="4" type="ORF">NWF35_01020</name>
</gene>
<proteinExistence type="inferred from homology"/>
<dbReference type="Proteomes" id="UP001174196">
    <property type="component" value="Unassembled WGS sequence"/>
</dbReference>
<dbReference type="InterPro" id="IPR006102">
    <property type="entry name" value="Ig-like_GH2"/>
</dbReference>
<name>A0ABT8IK32_9BACL</name>
<dbReference type="InterPro" id="IPR050887">
    <property type="entry name" value="Beta-mannosidase_GH2"/>
</dbReference>
<protein>
    <submittedName>
        <fullName evidence="4">Glycoside hydrolase family 2 protein</fullName>
    </submittedName>
</protein>
<dbReference type="Gene3D" id="3.20.20.80">
    <property type="entry name" value="Glycosidases"/>
    <property type="match status" value="1"/>
</dbReference>
<sequence>MRLTYNGGQGEHEVGQNERYVQRTKLNGTFAHLALEVKAPKLWWTHDLGTPHLYRLEVILFKDGEAIDRYEQDFGIRMLEVRRTDEQGNARFTFVLNGVELFTKGANWIPVDNFIGAAPESRYVHLIRLAREANMNMLRVWGGGIYEKDVFYRECDRQGILVWQDFMFACALYPDFNRNFMANV</sequence>
<dbReference type="Gene3D" id="2.60.40.10">
    <property type="entry name" value="Immunoglobulins"/>
    <property type="match status" value="1"/>
</dbReference>
<dbReference type="PANTHER" id="PTHR43730:SF1">
    <property type="entry name" value="BETA-MANNOSIDASE"/>
    <property type="match status" value="1"/>
</dbReference>
<evidence type="ECO:0000313" key="4">
    <source>
        <dbReference type="EMBL" id="MDN4592514.1"/>
    </source>
</evidence>
<dbReference type="InterPro" id="IPR017853">
    <property type="entry name" value="GH"/>
</dbReference>
<dbReference type="EMBL" id="JANRHH010000010">
    <property type="protein sequence ID" value="MDN4592514.1"/>
    <property type="molecule type" value="Genomic_DNA"/>
</dbReference>
<evidence type="ECO:0000259" key="3">
    <source>
        <dbReference type="Pfam" id="PF00703"/>
    </source>
</evidence>
<evidence type="ECO:0000256" key="2">
    <source>
        <dbReference type="ARBA" id="ARBA00023295"/>
    </source>
</evidence>
<dbReference type="InterPro" id="IPR013783">
    <property type="entry name" value="Ig-like_fold"/>
</dbReference>
<dbReference type="PANTHER" id="PTHR43730">
    <property type="entry name" value="BETA-MANNOSIDASE"/>
    <property type="match status" value="1"/>
</dbReference>
<dbReference type="InterPro" id="IPR036156">
    <property type="entry name" value="Beta-gal/glucu_dom_sf"/>
</dbReference>
<reference evidence="4" key="1">
    <citation type="submission" date="2022-08" db="EMBL/GenBank/DDBJ databases">
        <title>Polycladomyces zharkentsis sp. nov., a novel thermophilic CMC and starch-degrading bacterium isolated from a geothermal spring in Kazakhstan.</title>
        <authorList>
            <person name="Mashzhan A."/>
            <person name="Kistaubaeva A."/>
            <person name="Javier-Lopez R."/>
            <person name="Birkeland N.-K."/>
        </authorList>
    </citation>
    <scope>NUCLEOTIDE SEQUENCE</scope>
    <source>
        <strain evidence="4">KSR 13</strain>
    </source>
</reference>
<keyword evidence="2" id="KW-0326">Glycosidase</keyword>
<keyword evidence="5" id="KW-1185">Reference proteome</keyword>
<feature type="non-terminal residue" evidence="4">
    <location>
        <position position="184"/>
    </location>
</feature>
<dbReference type="SUPFAM" id="SSF51445">
    <property type="entry name" value="(Trans)glycosidases"/>
    <property type="match status" value="1"/>
</dbReference>
<comment type="caution">
    <text evidence="4">The sequence shown here is derived from an EMBL/GenBank/DDBJ whole genome shotgun (WGS) entry which is preliminary data.</text>
</comment>
<dbReference type="SUPFAM" id="SSF49303">
    <property type="entry name" value="beta-Galactosidase/glucuronidase domain"/>
    <property type="match status" value="1"/>
</dbReference>
<comment type="similarity">
    <text evidence="1">Belongs to the glycosyl hydrolase 2 family.</text>
</comment>
<evidence type="ECO:0000313" key="5">
    <source>
        <dbReference type="Proteomes" id="UP001174196"/>
    </source>
</evidence>
<organism evidence="4 5">
    <name type="scientific">Polycladomyces subterraneus</name>
    <dbReference type="NCBI Taxonomy" id="1016997"/>
    <lineage>
        <taxon>Bacteria</taxon>
        <taxon>Bacillati</taxon>
        <taxon>Bacillota</taxon>
        <taxon>Bacilli</taxon>
        <taxon>Bacillales</taxon>
        <taxon>Thermoactinomycetaceae</taxon>
        <taxon>Polycladomyces</taxon>
    </lineage>
</organism>
<dbReference type="GO" id="GO:0016787">
    <property type="term" value="F:hydrolase activity"/>
    <property type="evidence" value="ECO:0007669"/>
    <property type="project" value="UniProtKB-KW"/>
</dbReference>
<keyword evidence="4" id="KW-0378">Hydrolase</keyword>